<evidence type="ECO:0000313" key="1">
    <source>
        <dbReference type="EMBL" id="RUL64274.1"/>
    </source>
</evidence>
<keyword evidence="1" id="KW-0489">Methyltransferase</keyword>
<dbReference type="Pfam" id="PF13489">
    <property type="entry name" value="Methyltransf_23"/>
    <property type="match status" value="1"/>
</dbReference>
<dbReference type="InterPro" id="IPR029063">
    <property type="entry name" value="SAM-dependent_MTases_sf"/>
</dbReference>
<gene>
    <name evidence="1" type="ORF">EKH79_09525</name>
</gene>
<organism evidence="1 2">
    <name type="scientific">Dyella dinghuensis</name>
    <dbReference type="NCBI Taxonomy" id="1920169"/>
    <lineage>
        <taxon>Bacteria</taxon>
        <taxon>Pseudomonadati</taxon>
        <taxon>Pseudomonadota</taxon>
        <taxon>Gammaproteobacteria</taxon>
        <taxon>Lysobacterales</taxon>
        <taxon>Rhodanobacteraceae</taxon>
        <taxon>Dyella</taxon>
    </lineage>
</organism>
<proteinExistence type="predicted"/>
<dbReference type="EMBL" id="RYZR01000005">
    <property type="protein sequence ID" value="RUL64274.1"/>
    <property type="molecule type" value="Genomic_DNA"/>
</dbReference>
<sequence>MNEDLNAYKQAYTSEFPYHWDEELLLKAYAKKIVEKLGHARDIRILSLGIGGQRVSRTIREQLHVAEYHIIEGSADIIARYRDETSPPSHVTIHHTYFEEARFDQPFDAIEMGFVLEHVDDPGLVLRKFRSLLKPNGILFAAVPNARSLHRLLGKSAGFMQNLYSLSQFDLELGHKRYFDSNTIAQLVEDSGYVISDKLGLVIKPLTTSQLQKLALDERVENALIDVGYENPDITNGILLIAHPA</sequence>
<comment type="caution">
    <text evidence="1">The sequence shown here is derived from an EMBL/GenBank/DDBJ whole genome shotgun (WGS) entry which is preliminary data.</text>
</comment>
<protein>
    <submittedName>
        <fullName evidence="1">Class I SAM-dependent methyltransferase</fullName>
    </submittedName>
</protein>
<keyword evidence="1" id="KW-0808">Transferase</keyword>
<dbReference type="Proteomes" id="UP000267077">
    <property type="component" value="Unassembled WGS sequence"/>
</dbReference>
<dbReference type="SUPFAM" id="SSF53335">
    <property type="entry name" value="S-adenosyl-L-methionine-dependent methyltransferases"/>
    <property type="match status" value="1"/>
</dbReference>
<dbReference type="Gene3D" id="3.40.50.150">
    <property type="entry name" value="Vaccinia Virus protein VP39"/>
    <property type="match status" value="1"/>
</dbReference>
<evidence type="ECO:0000313" key="2">
    <source>
        <dbReference type="Proteomes" id="UP000267077"/>
    </source>
</evidence>
<accession>A0A432LUL4</accession>
<keyword evidence="2" id="KW-1185">Reference proteome</keyword>
<dbReference type="RefSeq" id="WP_126673554.1">
    <property type="nucleotide sequence ID" value="NZ_RYZR01000005.1"/>
</dbReference>
<dbReference type="OrthoDB" id="8564939at2"/>
<dbReference type="AlphaFoldDB" id="A0A432LUL4"/>
<dbReference type="GO" id="GO:0032259">
    <property type="term" value="P:methylation"/>
    <property type="evidence" value="ECO:0007669"/>
    <property type="project" value="UniProtKB-KW"/>
</dbReference>
<dbReference type="GO" id="GO:0008168">
    <property type="term" value="F:methyltransferase activity"/>
    <property type="evidence" value="ECO:0007669"/>
    <property type="project" value="UniProtKB-KW"/>
</dbReference>
<reference evidence="1 2" key="1">
    <citation type="submission" date="2018-12" db="EMBL/GenBank/DDBJ databases">
        <title>Dyella dinghuensis sp. nov. DHOA06 and Dyella choica sp. nov. 4M-K27, isolated from forest soil.</title>
        <authorList>
            <person name="Qiu L.-H."/>
            <person name="Gao Z.-H."/>
        </authorList>
    </citation>
    <scope>NUCLEOTIDE SEQUENCE [LARGE SCALE GENOMIC DNA]</scope>
    <source>
        <strain evidence="1 2">DHOA06</strain>
    </source>
</reference>
<name>A0A432LUL4_9GAMM</name>
<dbReference type="CDD" id="cd02440">
    <property type="entry name" value="AdoMet_MTases"/>
    <property type="match status" value="1"/>
</dbReference>